<dbReference type="InterPro" id="IPR050660">
    <property type="entry name" value="NEK_Ser/Thr_kinase"/>
</dbReference>
<keyword evidence="3" id="KW-0808">Transferase</keyword>
<accession>A0A382XUF9</accession>
<dbReference type="Gene3D" id="1.10.510.10">
    <property type="entry name" value="Transferase(Phosphotransferase) domain 1"/>
    <property type="match status" value="1"/>
</dbReference>
<dbReference type="InterPro" id="IPR017441">
    <property type="entry name" value="Protein_kinase_ATP_BS"/>
</dbReference>
<feature type="non-terminal residue" evidence="8">
    <location>
        <position position="227"/>
    </location>
</feature>
<evidence type="ECO:0000256" key="3">
    <source>
        <dbReference type="ARBA" id="ARBA00022679"/>
    </source>
</evidence>
<dbReference type="PROSITE" id="PS00108">
    <property type="entry name" value="PROTEIN_KINASE_ST"/>
    <property type="match status" value="1"/>
</dbReference>
<reference evidence="8" key="1">
    <citation type="submission" date="2018-05" db="EMBL/GenBank/DDBJ databases">
        <authorList>
            <person name="Lanie J.A."/>
            <person name="Ng W.-L."/>
            <person name="Kazmierczak K.M."/>
            <person name="Andrzejewski T.M."/>
            <person name="Davidsen T.M."/>
            <person name="Wayne K.J."/>
            <person name="Tettelin H."/>
            <person name="Glass J.I."/>
            <person name="Rusch D."/>
            <person name="Podicherti R."/>
            <person name="Tsui H.-C.T."/>
            <person name="Winkler M.E."/>
        </authorList>
    </citation>
    <scope>NUCLEOTIDE SEQUENCE</scope>
</reference>
<gene>
    <name evidence="8" type="ORF">METZ01_LOCUS426772</name>
</gene>
<keyword evidence="6" id="KW-0067">ATP-binding</keyword>
<feature type="domain" description="Protein kinase" evidence="7">
    <location>
        <begin position="10"/>
        <end position="227"/>
    </location>
</feature>
<keyword evidence="4" id="KW-0547">Nucleotide-binding</keyword>
<evidence type="ECO:0000256" key="1">
    <source>
        <dbReference type="ARBA" id="ARBA00010886"/>
    </source>
</evidence>
<dbReference type="PANTHER" id="PTHR43671:SF13">
    <property type="entry name" value="SERINE_THREONINE-PROTEIN KINASE NEK2"/>
    <property type="match status" value="1"/>
</dbReference>
<evidence type="ECO:0000256" key="6">
    <source>
        <dbReference type="ARBA" id="ARBA00022840"/>
    </source>
</evidence>
<evidence type="ECO:0000256" key="2">
    <source>
        <dbReference type="ARBA" id="ARBA00012513"/>
    </source>
</evidence>
<protein>
    <recommendedName>
        <fullName evidence="2">non-specific serine/threonine protein kinase</fullName>
        <ecNumber evidence="2">2.7.11.1</ecNumber>
    </recommendedName>
</protein>
<dbReference type="EMBL" id="UINC01170065">
    <property type="protein sequence ID" value="SVD73918.1"/>
    <property type="molecule type" value="Genomic_DNA"/>
</dbReference>
<dbReference type="GO" id="GO:0004674">
    <property type="term" value="F:protein serine/threonine kinase activity"/>
    <property type="evidence" value="ECO:0007669"/>
    <property type="project" value="UniProtKB-EC"/>
</dbReference>
<comment type="similarity">
    <text evidence="1">Belongs to the protein kinase superfamily. NEK Ser/Thr protein kinase family. NIMA subfamily.</text>
</comment>
<dbReference type="InterPro" id="IPR011009">
    <property type="entry name" value="Kinase-like_dom_sf"/>
</dbReference>
<dbReference type="CDD" id="cd14014">
    <property type="entry name" value="STKc_PknB_like"/>
    <property type="match status" value="1"/>
</dbReference>
<evidence type="ECO:0000259" key="7">
    <source>
        <dbReference type="PROSITE" id="PS50011"/>
    </source>
</evidence>
<dbReference type="SUPFAM" id="SSF56112">
    <property type="entry name" value="Protein kinase-like (PK-like)"/>
    <property type="match status" value="1"/>
</dbReference>
<evidence type="ECO:0000313" key="8">
    <source>
        <dbReference type="EMBL" id="SVD73918.1"/>
    </source>
</evidence>
<evidence type="ECO:0000256" key="4">
    <source>
        <dbReference type="ARBA" id="ARBA00022741"/>
    </source>
</evidence>
<dbReference type="PIRSF" id="PIRSF000654">
    <property type="entry name" value="Integrin-linked_kinase"/>
    <property type="match status" value="1"/>
</dbReference>
<dbReference type="PANTHER" id="PTHR43671">
    <property type="entry name" value="SERINE/THREONINE-PROTEIN KINASE NEK"/>
    <property type="match status" value="1"/>
</dbReference>
<dbReference type="EC" id="2.7.11.1" evidence="2"/>
<name>A0A382XUF9_9ZZZZ</name>
<dbReference type="PROSITE" id="PS50011">
    <property type="entry name" value="PROTEIN_KINASE_DOM"/>
    <property type="match status" value="1"/>
</dbReference>
<keyword evidence="5" id="KW-0418">Kinase</keyword>
<dbReference type="PROSITE" id="PS00107">
    <property type="entry name" value="PROTEIN_KINASE_ATP"/>
    <property type="match status" value="1"/>
</dbReference>
<dbReference type="InterPro" id="IPR000719">
    <property type="entry name" value="Prot_kinase_dom"/>
</dbReference>
<organism evidence="8">
    <name type="scientific">marine metagenome</name>
    <dbReference type="NCBI Taxonomy" id="408172"/>
    <lineage>
        <taxon>unclassified sequences</taxon>
        <taxon>metagenomes</taxon>
        <taxon>ecological metagenomes</taxon>
    </lineage>
</organism>
<evidence type="ECO:0000256" key="5">
    <source>
        <dbReference type="ARBA" id="ARBA00022777"/>
    </source>
</evidence>
<dbReference type="SMART" id="SM00220">
    <property type="entry name" value="S_TKc"/>
    <property type="match status" value="1"/>
</dbReference>
<dbReference type="AlphaFoldDB" id="A0A382XUF9"/>
<dbReference type="GO" id="GO:0005524">
    <property type="term" value="F:ATP binding"/>
    <property type="evidence" value="ECO:0007669"/>
    <property type="project" value="UniProtKB-KW"/>
</dbReference>
<proteinExistence type="inferred from homology"/>
<dbReference type="InterPro" id="IPR008271">
    <property type="entry name" value="Ser/Thr_kinase_AS"/>
</dbReference>
<sequence length="227" mass="24893">MKLLGKDRRYRILETLGKGGSGAVYRAFDSVEKREVAIKVLSAELSASQSSLASEEFRLLASHTHANLVQVYDYGTTTDGLRYFTMELLEGEDLLGYLGRTLPAPAERAAAPHLADLLDQVLAALDYIHSRGLVHQDLKPQNILVVGQEGTARVKLIDFGLARATGTESQELSGTIEYLAPELLKGEPPTARSDLYSLGIILHEIFLGQPPFHGKKMEELIRGHLEG</sequence>
<dbReference type="Pfam" id="PF00069">
    <property type="entry name" value="Pkinase"/>
    <property type="match status" value="1"/>
</dbReference>